<dbReference type="OrthoDB" id="9805576at2"/>
<dbReference type="SUPFAM" id="SSF53067">
    <property type="entry name" value="Actin-like ATPase domain"/>
    <property type="match status" value="2"/>
</dbReference>
<dbReference type="Proteomes" id="UP000321362">
    <property type="component" value="Chromosome"/>
</dbReference>
<evidence type="ECO:0000256" key="2">
    <source>
        <dbReference type="ARBA" id="ARBA00022679"/>
    </source>
</evidence>
<evidence type="ECO:0000313" key="7">
    <source>
        <dbReference type="Proteomes" id="UP000321362"/>
    </source>
</evidence>
<dbReference type="KEGG" id="mgk:FSB76_26995"/>
<name>A0A5B8WB43_9SPHI</name>
<dbReference type="GO" id="GO:0005975">
    <property type="term" value="P:carbohydrate metabolic process"/>
    <property type="evidence" value="ECO:0007669"/>
    <property type="project" value="InterPro"/>
</dbReference>
<evidence type="ECO:0000259" key="5">
    <source>
        <dbReference type="Pfam" id="PF02782"/>
    </source>
</evidence>
<dbReference type="CDD" id="cd07770">
    <property type="entry name" value="ASKHA_NBD_FGGY_GntK"/>
    <property type="match status" value="1"/>
</dbReference>
<dbReference type="EMBL" id="CP042437">
    <property type="protein sequence ID" value="QEC80619.1"/>
    <property type="molecule type" value="Genomic_DNA"/>
</dbReference>
<proteinExistence type="inferred from homology"/>
<gene>
    <name evidence="6" type="ORF">FSB76_26995</name>
</gene>
<evidence type="ECO:0000256" key="1">
    <source>
        <dbReference type="ARBA" id="ARBA00009156"/>
    </source>
</evidence>
<comment type="similarity">
    <text evidence="1">Belongs to the FGGY kinase family.</text>
</comment>
<feature type="domain" description="Carbohydrate kinase FGGY C-terminal" evidence="5">
    <location>
        <begin position="254"/>
        <end position="442"/>
    </location>
</feature>
<dbReference type="InterPro" id="IPR018485">
    <property type="entry name" value="FGGY_C"/>
</dbReference>
<dbReference type="PIRSF" id="PIRSF000538">
    <property type="entry name" value="GlpK"/>
    <property type="match status" value="1"/>
</dbReference>
<organism evidence="6 7">
    <name type="scientific">Mucilaginibacter ginsenosidivorax</name>
    <dbReference type="NCBI Taxonomy" id="862126"/>
    <lineage>
        <taxon>Bacteria</taxon>
        <taxon>Pseudomonadati</taxon>
        <taxon>Bacteroidota</taxon>
        <taxon>Sphingobacteriia</taxon>
        <taxon>Sphingobacteriales</taxon>
        <taxon>Sphingobacteriaceae</taxon>
        <taxon>Mucilaginibacter</taxon>
    </lineage>
</organism>
<protein>
    <submittedName>
        <fullName evidence="6">Gluconokinase</fullName>
    </submittedName>
</protein>
<feature type="domain" description="Carbohydrate kinase FGGY N-terminal" evidence="4">
    <location>
        <begin position="4"/>
        <end position="245"/>
    </location>
</feature>
<keyword evidence="7" id="KW-1185">Reference proteome</keyword>
<dbReference type="Pfam" id="PF02782">
    <property type="entry name" value="FGGY_C"/>
    <property type="match status" value="1"/>
</dbReference>
<dbReference type="InterPro" id="IPR018484">
    <property type="entry name" value="FGGY_N"/>
</dbReference>
<keyword evidence="2" id="KW-0808">Transferase</keyword>
<accession>A0A5B8WB43</accession>
<dbReference type="PANTHER" id="PTHR43095">
    <property type="entry name" value="SUGAR KINASE"/>
    <property type="match status" value="1"/>
</dbReference>
<dbReference type="Gene3D" id="3.30.420.40">
    <property type="match status" value="2"/>
</dbReference>
<dbReference type="InterPro" id="IPR043129">
    <property type="entry name" value="ATPase_NBD"/>
</dbReference>
<dbReference type="GO" id="GO:0016301">
    <property type="term" value="F:kinase activity"/>
    <property type="evidence" value="ECO:0007669"/>
    <property type="project" value="UniProtKB-KW"/>
</dbReference>
<reference evidence="6 7" key="1">
    <citation type="journal article" date="2013" name="J. Microbiol.">
        <title>Mucilaginibacter ginsenosidivorax sp. nov., with ginsenoside converting activity isolated from sediment.</title>
        <authorList>
            <person name="Kim J.K."/>
            <person name="Choi T.E."/>
            <person name="Liu Q.M."/>
            <person name="Park H.Y."/>
            <person name="Yi T.H."/>
            <person name="Yoon M.H."/>
            <person name="Kim S.C."/>
            <person name="Im W.T."/>
        </authorList>
    </citation>
    <scope>NUCLEOTIDE SEQUENCE [LARGE SCALE GENOMIC DNA]</scope>
    <source>
        <strain evidence="6 7">KHI28</strain>
    </source>
</reference>
<sequence length="498" mass="54285">MQEYILGIDIGTGSTKAVAVGLTGKALGVTQQHYGIDIPEPGYSEQNPLIIWDAFVKCVQQIVVEIGRAPQALSFSSAMHSIIPVDKTGTPLAPMITWADARAENIAQDLRNSPTGEEIYRITGTPIHAMSPLCKLIWLKANKPGLFVQADLFISIKEFIWFKLFNAFQVDYSIASATGLFDILKLQWSNEVCQLAGITADRLSEPVNTTYYRDNLDAVTANLLGVPNDTKFIIGASDGCCANLGSHTTGPGVAALTIGTSGAVRITSPVPVYNFQGMTFNYLLNQNTYVCGGAVNNGGIAINWLLKNFLQKENLTGADYDALFNTIETVPAGSDGLLFLPYLYGERAPLWDTKTSGAYLNIKPAHNQAHFLRAALEGVCFALYDVLKTVEDASVAIIQVNISGGFVSSGTWTQVLADITGKKLVVLQPEDASAVGAVYLAMQVMHPQSYDELIHVNNETTIIPNQQNHELYNRSFVIFKKLYHDLKDTMHLVNDRGI</sequence>
<dbReference type="Pfam" id="PF00370">
    <property type="entry name" value="FGGY_N"/>
    <property type="match status" value="1"/>
</dbReference>
<dbReference type="InterPro" id="IPR000577">
    <property type="entry name" value="Carb_kinase_FGGY"/>
</dbReference>
<dbReference type="PANTHER" id="PTHR43095:SF2">
    <property type="entry name" value="GLUCONOKINASE"/>
    <property type="match status" value="1"/>
</dbReference>
<evidence type="ECO:0000256" key="3">
    <source>
        <dbReference type="ARBA" id="ARBA00022777"/>
    </source>
</evidence>
<evidence type="ECO:0000259" key="4">
    <source>
        <dbReference type="Pfam" id="PF00370"/>
    </source>
</evidence>
<dbReference type="InterPro" id="IPR050406">
    <property type="entry name" value="FGGY_Carb_Kinase"/>
</dbReference>
<dbReference type="AlphaFoldDB" id="A0A5B8WB43"/>
<evidence type="ECO:0000313" key="6">
    <source>
        <dbReference type="EMBL" id="QEC80619.1"/>
    </source>
</evidence>
<keyword evidence="3 6" id="KW-0418">Kinase</keyword>